<dbReference type="PANTHER" id="PTHR11036">
    <property type="entry name" value="SEMAPHORIN"/>
    <property type="match status" value="1"/>
</dbReference>
<sequence length="252" mass="27878">MENSIEKKFHDEIIKLCDDNKSSNNSIFTRERYTETIGNYSCPELTDTNDGFCNSIFGSVEGPLPITEDTSIYSKDISKVGAIVKLGVLGFSTHSVIYAGTTTGKIGKIFMDDRDSRQIGSFKIVQHSFPVLDIKVNNNEDVYVMTKNCVVNIADKDPCSSKLTCLDCMKSKNPACGWDIPASSCKDCVMTSGFWCVNSGSCVMNNKDCTGGFNFVGIDVSLHIELFKMLFITRWVIKIEKSNLNSQVKVSS</sequence>
<dbReference type="InterPro" id="IPR036352">
    <property type="entry name" value="Semap_dom_sf"/>
</dbReference>
<dbReference type="GO" id="GO:0005886">
    <property type="term" value="C:plasma membrane"/>
    <property type="evidence" value="ECO:0007669"/>
    <property type="project" value="TreeGrafter"/>
</dbReference>
<dbReference type="PANTHER" id="PTHR11036:SF127">
    <property type="entry name" value="SEMAPHORIN-1A"/>
    <property type="match status" value="1"/>
</dbReference>
<evidence type="ECO:0000313" key="1">
    <source>
        <dbReference type="EMBL" id="CAG2193360.1"/>
    </source>
</evidence>
<accession>A0A8S3Q9L6</accession>
<proteinExistence type="predicted"/>
<dbReference type="InterPro" id="IPR027231">
    <property type="entry name" value="Semaphorin"/>
</dbReference>
<evidence type="ECO:0000313" key="2">
    <source>
        <dbReference type="Proteomes" id="UP000683360"/>
    </source>
</evidence>
<dbReference type="EMBL" id="CAJPWZ010000459">
    <property type="protein sequence ID" value="CAG2193360.1"/>
    <property type="molecule type" value="Genomic_DNA"/>
</dbReference>
<dbReference type="SUPFAM" id="SSF101912">
    <property type="entry name" value="Sema domain"/>
    <property type="match status" value="1"/>
</dbReference>
<keyword evidence="2" id="KW-1185">Reference proteome</keyword>
<gene>
    <name evidence="1" type="ORF">MEDL_8483</name>
</gene>
<protein>
    <submittedName>
        <fullName evidence="1">Uncharacterized protein</fullName>
    </submittedName>
</protein>
<dbReference type="GO" id="GO:0030335">
    <property type="term" value="P:positive regulation of cell migration"/>
    <property type="evidence" value="ECO:0007669"/>
    <property type="project" value="TreeGrafter"/>
</dbReference>
<comment type="caution">
    <text evidence="1">The sequence shown here is derived from an EMBL/GenBank/DDBJ whole genome shotgun (WGS) entry which is preliminary data.</text>
</comment>
<dbReference type="OrthoDB" id="9988752at2759"/>
<dbReference type="Proteomes" id="UP000683360">
    <property type="component" value="Unassembled WGS sequence"/>
</dbReference>
<reference evidence="1" key="1">
    <citation type="submission" date="2021-03" db="EMBL/GenBank/DDBJ databases">
        <authorList>
            <person name="Bekaert M."/>
        </authorList>
    </citation>
    <scope>NUCLEOTIDE SEQUENCE</scope>
</reference>
<dbReference type="InterPro" id="IPR015943">
    <property type="entry name" value="WD40/YVTN_repeat-like_dom_sf"/>
</dbReference>
<dbReference type="Gene3D" id="2.130.10.10">
    <property type="entry name" value="YVTN repeat-like/Quinoprotein amine dehydrogenase"/>
    <property type="match status" value="1"/>
</dbReference>
<organism evidence="1 2">
    <name type="scientific">Mytilus edulis</name>
    <name type="common">Blue mussel</name>
    <dbReference type="NCBI Taxonomy" id="6550"/>
    <lineage>
        <taxon>Eukaryota</taxon>
        <taxon>Metazoa</taxon>
        <taxon>Spiralia</taxon>
        <taxon>Lophotrochozoa</taxon>
        <taxon>Mollusca</taxon>
        <taxon>Bivalvia</taxon>
        <taxon>Autobranchia</taxon>
        <taxon>Pteriomorphia</taxon>
        <taxon>Mytilida</taxon>
        <taxon>Mytiloidea</taxon>
        <taxon>Mytilidae</taxon>
        <taxon>Mytilinae</taxon>
        <taxon>Mytilus</taxon>
    </lineage>
</organism>
<name>A0A8S3Q9L6_MYTED</name>
<dbReference type="AlphaFoldDB" id="A0A8S3Q9L6"/>
<dbReference type="GO" id="GO:0045499">
    <property type="term" value="F:chemorepellent activity"/>
    <property type="evidence" value="ECO:0007669"/>
    <property type="project" value="TreeGrafter"/>
</dbReference>
<dbReference type="GO" id="GO:0030215">
    <property type="term" value="F:semaphorin receptor binding"/>
    <property type="evidence" value="ECO:0007669"/>
    <property type="project" value="InterPro"/>
</dbReference>